<protein>
    <submittedName>
        <fullName evidence="1">Uncharacterized protein</fullName>
    </submittedName>
</protein>
<dbReference type="AlphaFoldDB" id="A0A0E9WC04"/>
<sequence>MFIFFCSTLYYSALYDDNDCCFTTPRHPIGNLHSTRAQRAVRTAQMLFV</sequence>
<evidence type="ECO:0000313" key="1">
    <source>
        <dbReference type="EMBL" id="JAH87816.1"/>
    </source>
</evidence>
<reference evidence="1" key="2">
    <citation type="journal article" date="2015" name="Fish Shellfish Immunol.">
        <title>Early steps in the European eel (Anguilla anguilla)-Vibrio vulnificus interaction in the gills: Role of the RtxA13 toxin.</title>
        <authorList>
            <person name="Callol A."/>
            <person name="Pajuelo D."/>
            <person name="Ebbesson L."/>
            <person name="Teles M."/>
            <person name="MacKenzie S."/>
            <person name="Amaro C."/>
        </authorList>
    </citation>
    <scope>NUCLEOTIDE SEQUENCE</scope>
</reference>
<name>A0A0E9WC04_ANGAN</name>
<organism evidence="1">
    <name type="scientific">Anguilla anguilla</name>
    <name type="common">European freshwater eel</name>
    <name type="synonym">Muraena anguilla</name>
    <dbReference type="NCBI Taxonomy" id="7936"/>
    <lineage>
        <taxon>Eukaryota</taxon>
        <taxon>Metazoa</taxon>
        <taxon>Chordata</taxon>
        <taxon>Craniata</taxon>
        <taxon>Vertebrata</taxon>
        <taxon>Euteleostomi</taxon>
        <taxon>Actinopterygii</taxon>
        <taxon>Neopterygii</taxon>
        <taxon>Teleostei</taxon>
        <taxon>Anguilliformes</taxon>
        <taxon>Anguillidae</taxon>
        <taxon>Anguilla</taxon>
    </lineage>
</organism>
<dbReference type="EMBL" id="GBXM01020761">
    <property type="protein sequence ID" value="JAH87816.1"/>
    <property type="molecule type" value="Transcribed_RNA"/>
</dbReference>
<proteinExistence type="predicted"/>
<reference evidence="1" key="1">
    <citation type="submission" date="2014-11" db="EMBL/GenBank/DDBJ databases">
        <authorList>
            <person name="Amaro Gonzalez C."/>
        </authorList>
    </citation>
    <scope>NUCLEOTIDE SEQUENCE</scope>
</reference>
<accession>A0A0E9WC04</accession>